<keyword evidence="4 5" id="KW-0732">Signal</keyword>
<evidence type="ECO:0000256" key="4">
    <source>
        <dbReference type="ARBA" id="ARBA00022729"/>
    </source>
</evidence>
<feature type="chain" id="PRO_5035964767" description="RxLR effector protein" evidence="5">
    <location>
        <begin position="22"/>
        <end position="182"/>
    </location>
</feature>
<dbReference type="EMBL" id="JAGDFL010000609">
    <property type="protein sequence ID" value="KAG7384219.1"/>
    <property type="molecule type" value="Genomic_DNA"/>
</dbReference>
<dbReference type="InterPro" id="IPR031825">
    <property type="entry name" value="RXLR"/>
</dbReference>
<dbReference type="Proteomes" id="UP000693981">
    <property type="component" value="Unassembled WGS sequence"/>
</dbReference>
<evidence type="ECO:0000256" key="3">
    <source>
        <dbReference type="ARBA" id="ARBA00022525"/>
    </source>
</evidence>
<keyword evidence="7" id="KW-1185">Reference proteome</keyword>
<evidence type="ECO:0000256" key="5">
    <source>
        <dbReference type="RuleBase" id="RU367124"/>
    </source>
</evidence>
<accession>A0A8T1VW26</accession>
<dbReference type="AlphaFoldDB" id="A0A8T1VW26"/>
<evidence type="ECO:0000313" key="6">
    <source>
        <dbReference type="EMBL" id="KAG7384219.1"/>
    </source>
</evidence>
<comment type="domain">
    <text evidence="5">The RxLR-dEER motif acts to carry the protein into the host cell cytoplasm through binding to cell surface phosphatidylinositol-3-phosphate.</text>
</comment>
<evidence type="ECO:0000256" key="2">
    <source>
        <dbReference type="ARBA" id="ARBA00010400"/>
    </source>
</evidence>
<comment type="subcellular location">
    <subcellularLocation>
        <location evidence="1 5">Secreted</location>
    </subcellularLocation>
</comment>
<dbReference type="GO" id="GO:0005576">
    <property type="term" value="C:extracellular region"/>
    <property type="evidence" value="ECO:0007669"/>
    <property type="project" value="UniProtKB-SubCell"/>
</dbReference>
<organism evidence="6 7">
    <name type="scientific">Phytophthora boehmeriae</name>
    <dbReference type="NCBI Taxonomy" id="109152"/>
    <lineage>
        <taxon>Eukaryota</taxon>
        <taxon>Sar</taxon>
        <taxon>Stramenopiles</taxon>
        <taxon>Oomycota</taxon>
        <taxon>Peronosporomycetes</taxon>
        <taxon>Peronosporales</taxon>
        <taxon>Peronosporaceae</taxon>
        <taxon>Phytophthora</taxon>
    </lineage>
</organism>
<name>A0A8T1VW26_9STRA</name>
<comment type="function">
    <text evidence="5">Effector that suppresses plant defense responses during pathogen infection.</text>
</comment>
<feature type="signal peptide" evidence="5">
    <location>
        <begin position="1"/>
        <end position="21"/>
    </location>
</feature>
<gene>
    <name evidence="6" type="ORF">PHYBOEH_009590</name>
</gene>
<evidence type="ECO:0000313" key="7">
    <source>
        <dbReference type="Proteomes" id="UP000693981"/>
    </source>
</evidence>
<sequence>MHALWMLMATFAACCITTSTANTPNMIQLGGTVSKEISGNRFLRDDKETSKDEDEAATDDEERSVNKLRGALGLYNPKLKTSTFDRMIADDVFKAEVFAKWDKFDVSFKKIKESINPVLNTRFQAMLDEYTVRRLLKKRKITPDGLIAELKGSLGYIFADAAGKKKMEDDMIKLINAARRNI</sequence>
<evidence type="ECO:0000256" key="1">
    <source>
        <dbReference type="ARBA" id="ARBA00004613"/>
    </source>
</evidence>
<dbReference type="Pfam" id="PF16810">
    <property type="entry name" value="RXLR"/>
    <property type="match status" value="1"/>
</dbReference>
<proteinExistence type="inferred from homology"/>
<keyword evidence="3 5" id="KW-0964">Secreted</keyword>
<comment type="similarity">
    <text evidence="2 5">Belongs to the RxLR effector family.</text>
</comment>
<comment type="caution">
    <text evidence="6">The sequence shown here is derived from an EMBL/GenBank/DDBJ whole genome shotgun (WGS) entry which is preliminary data.</text>
</comment>
<reference evidence="6" key="1">
    <citation type="submission" date="2021-02" db="EMBL/GenBank/DDBJ databases">
        <authorList>
            <person name="Palmer J.M."/>
        </authorList>
    </citation>
    <scope>NUCLEOTIDE SEQUENCE</scope>
    <source>
        <strain evidence="6">SCRP23</strain>
    </source>
</reference>
<protein>
    <recommendedName>
        <fullName evidence="5">RxLR effector protein</fullName>
    </recommendedName>
</protein>